<keyword evidence="7" id="KW-0812">Transmembrane</keyword>
<dbReference type="PANTHER" id="PTHR13887">
    <property type="entry name" value="GLUTATHIONE S-TRANSFERASE KAPPA"/>
    <property type="match status" value="1"/>
</dbReference>
<comment type="similarity">
    <text evidence="1">Belongs to the thioredoxin family. DsbA subfamily.</text>
</comment>
<evidence type="ECO:0000256" key="5">
    <source>
        <dbReference type="ARBA" id="ARBA00023284"/>
    </source>
</evidence>
<keyword evidence="3" id="KW-0560">Oxidoreductase</keyword>
<dbReference type="Gene3D" id="3.40.30.10">
    <property type="entry name" value="Glutaredoxin"/>
    <property type="match status" value="1"/>
</dbReference>
<keyword evidence="7" id="KW-0472">Membrane</keyword>
<evidence type="ECO:0000313" key="9">
    <source>
        <dbReference type="EMBL" id="REE99759.1"/>
    </source>
</evidence>
<dbReference type="InterPro" id="IPR036249">
    <property type="entry name" value="Thioredoxin-like_sf"/>
</dbReference>
<organism evidence="9 10">
    <name type="scientific">Thermomonospora umbrina</name>
    <dbReference type="NCBI Taxonomy" id="111806"/>
    <lineage>
        <taxon>Bacteria</taxon>
        <taxon>Bacillati</taxon>
        <taxon>Actinomycetota</taxon>
        <taxon>Actinomycetes</taxon>
        <taxon>Streptosporangiales</taxon>
        <taxon>Thermomonosporaceae</taxon>
        <taxon>Thermomonospora</taxon>
    </lineage>
</organism>
<keyword evidence="5" id="KW-0676">Redox-active center</keyword>
<evidence type="ECO:0000256" key="2">
    <source>
        <dbReference type="ARBA" id="ARBA00022729"/>
    </source>
</evidence>
<feature type="domain" description="Thioredoxin-like fold" evidence="8">
    <location>
        <begin position="86"/>
        <end position="233"/>
    </location>
</feature>
<dbReference type="InterPro" id="IPR012336">
    <property type="entry name" value="Thioredoxin-like_fold"/>
</dbReference>
<accession>A0A3D9SUW8</accession>
<evidence type="ECO:0000259" key="8">
    <source>
        <dbReference type="Pfam" id="PF13462"/>
    </source>
</evidence>
<evidence type="ECO:0000256" key="4">
    <source>
        <dbReference type="ARBA" id="ARBA00023157"/>
    </source>
</evidence>
<dbReference type="SUPFAM" id="SSF52833">
    <property type="entry name" value="Thioredoxin-like"/>
    <property type="match status" value="1"/>
</dbReference>
<keyword evidence="4" id="KW-1015">Disulfide bond</keyword>
<dbReference type="RefSeq" id="WP_116025011.1">
    <property type="nucleotide sequence ID" value="NZ_QTTT01000001.1"/>
</dbReference>
<feature type="region of interest" description="Disordered" evidence="6">
    <location>
        <begin position="1"/>
        <end position="20"/>
    </location>
</feature>
<feature type="compositionally biased region" description="Basic and acidic residues" evidence="6">
    <location>
        <begin position="8"/>
        <end position="20"/>
    </location>
</feature>
<dbReference type="GO" id="GO:0016853">
    <property type="term" value="F:isomerase activity"/>
    <property type="evidence" value="ECO:0007669"/>
    <property type="project" value="UniProtKB-KW"/>
</dbReference>
<protein>
    <submittedName>
        <fullName evidence="9">Protein-disulfide isomerase</fullName>
    </submittedName>
</protein>
<keyword evidence="2" id="KW-0732">Signal</keyword>
<evidence type="ECO:0000256" key="6">
    <source>
        <dbReference type="SAM" id="MobiDB-lite"/>
    </source>
</evidence>
<keyword evidence="10" id="KW-1185">Reference proteome</keyword>
<dbReference type="CDD" id="cd02972">
    <property type="entry name" value="DsbA_family"/>
    <property type="match status" value="1"/>
</dbReference>
<dbReference type="Proteomes" id="UP000256661">
    <property type="component" value="Unassembled WGS sequence"/>
</dbReference>
<evidence type="ECO:0000313" key="10">
    <source>
        <dbReference type="Proteomes" id="UP000256661"/>
    </source>
</evidence>
<sequence length="250" mass="26606">MSNAEGPRSARERLAAERARDEVRARRRRALGMVSTTVAVIAVAVVAAVLVRGGDSGDRPQGAQAPTTRQPDGSIVMAEPGVTGPVLEIFEDFQCPACKAMEDATGDTVRRLAAEGRVKVVYRPFSLFRTAPEPTRGNSQRALNASFCAPADRWLAYHDRLFEEQGPENAVGFENRDLVSWAEDVGIGGGAFASCVARGGGGAAAERADAAARRADVESTPWVTLNGRRLDEDAVFTPEGIRGAVRNAGR</sequence>
<evidence type="ECO:0000256" key="7">
    <source>
        <dbReference type="SAM" id="Phobius"/>
    </source>
</evidence>
<dbReference type="AlphaFoldDB" id="A0A3D9SUW8"/>
<gene>
    <name evidence="9" type="ORF">DFJ69_5275</name>
</gene>
<keyword evidence="9" id="KW-0413">Isomerase</keyword>
<comment type="caution">
    <text evidence="9">The sequence shown here is derived from an EMBL/GenBank/DDBJ whole genome shotgun (WGS) entry which is preliminary data.</text>
</comment>
<feature type="transmembrane region" description="Helical" evidence="7">
    <location>
        <begin position="30"/>
        <end position="51"/>
    </location>
</feature>
<feature type="region of interest" description="Disordered" evidence="6">
    <location>
        <begin position="55"/>
        <end position="75"/>
    </location>
</feature>
<dbReference type="Pfam" id="PF13462">
    <property type="entry name" value="Thioredoxin_4"/>
    <property type="match status" value="1"/>
</dbReference>
<dbReference type="GO" id="GO:0016491">
    <property type="term" value="F:oxidoreductase activity"/>
    <property type="evidence" value="ECO:0007669"/>
    <property type="project" value="UniProtKB-KW"/>
</dbReference>
<dbReference type="EMBL" id="QTTT01000001">
    <property type="protein sequence ID" value="REE99759.1"/>
    <property type="molecule type" value="Genomic_DNA"/>
</dbReference>
<dbReference type="PANTHER" id="PTHR13887:SF14">
    <property type="entry name" value="DISULFIDE BOND FORMATION PROTEIN D"/>
    <property type="match status" value="1"/>
</dbReference>
<evidence type="ECO:0000256" key="1">
    <source>
        <dbReference type="ARBA" id="ARBA00005791"/>
    </source>
</evidence>
<evidence type="ECO:0000256" key="3">
    <source>
        <dbReference type="ARBA" id="ARBA00023002"/>
    </source>
</evidence>
<proteinExistence type="inferred from homology"/>
<name>A0A3D9SUW8_9ACTN</name>
<dbReference type="OrthoDB" id="4135024at2"/>
<keyword evidence="7" id="KW-1133">Transmembrane helix</keyword>
<reference evidence="9 10" key="1">
    <citation type="submission" date="2018-08" db="EMBL/GenBank/DDBJ databases">
        <title>Sequencing the genomes of 1000 actinobacteria strains.</title>
        <authorList>
            <person name="Klenk H.-P."/>
        </authorList>
    </citation>
    <scope>NUCLEOTIDE SEQUENCE [LARGE SCALE GENOMIC DNA]</scope>
    <source>
        <strain evidence="9 10">DSM 43927</strain>
    </source>
</reference>